<proteinExistence type="predicted"/>
<dbReference type="KEGG" id="ppaa:B7D75_29120"/>
<evidence type="ECO:0000313" key="1">
    <source>
        <dbReference type="EMBL" id="ASD54055.1"/>
    </source>
</evidence>
<dbReference type="EMBL" id="KY296095">
    <property type="protein sequence ID" value="ASD54055.1"/>
    <property type="molecule type" value="Genomic_DNA"/>
</dbReference>
<dbReference type="AlphaFoldDB" id="A0A218MAS1"/>
<dbReference type="InterPro" id="IPR010982">
    <property type="entry name" value="Lambda_DNA-bd_dom_sf"/>
</dbReference>
<dbReference type="PROSITE" id="PS50943">
    <property type="entry name" value="HTH_CROC1"/>
    <property type="match status" value="1"/>
</dbReference>
<reference evidence="1" key="1">
    <citation type="journal article" date="2018" name="Virulence">
        <title>Coexistence of two novel resistance plasmids, blaKPC-2-carrying p14057A and tetA(A) -carrying p14057B, in Pseudomonas aeruginosa.</title>
        <authorList>
            <person name="Shi L."/>
            <person name="Liang Q."/>
            <person name="Feng J."/>
            <person name="Zhan Z."/>
            <person name="Zhao Y."/>
            <person name="Yang W."/>
            <person name="Yang H."/>
            <person name="Chen Y."/>
            <person name="Huang M."/>
            <person name="Tong Y."/>
            <person name="Li X."/>
            <person name="Yin Z."/>
            <person name="Wang J."/>
            <person name="Zhou D."/>
        </authorList>
    </citation>
    <scope>NUCLEOTIDE SEQUENCE</scope>
    <source>
        <plasmid evidence="1">p14057A</plasmid>
    </source>
</reference>
<keyword evidence="1" id="KW-0614">Plasmid</keyword>
<dbReference type="SUPFAM" id="SSF47413">
    <property type="entry name" value="lambda repressor-like DNA-binding domains"/>
    <property type="match status" value="1"/>
</dbReference>
<organism evidence="1">
    <name type="scientific">Pseudomonas aeruginosa</name>
    <dbReference type="NCBI Taxonomy" id="287"/>
    <lineage>
        <taxon>Bacteria</taxon>
        <taxon>Pseudomonadati</taxon>
        <taxon>Pseudomonadota</taxon>
        <taxon>Gammaproteobacteria</taxon>
        <taxon>Pseudomonadales</taxon>
        <taxon>Pseudomonadaceae</taxon>
        <taxon>Pseudomonas</taxon>
    </lineage>
</organism>
<dbReference type="RefSeq" id="WP_044727395.1">
    <property type="nucleotide sequence ID" value="NZ_CAADQK010000005.1"/>
</dbReference>
<geneLocation type="plasmid" evidence="1">
    <name>p14057A</name>
</geneLocation>
<dbReference type="Gene3D" id="1.10.260.40">
    <property type="entry name" value="lambda repressor-like DNA-binding domains"/>
    <property type="match status" value="1"/>
</dbReference>
<dbReference type="CDD" id="cd00093">
    <property type="entry name" value="HTH_XRE"/>
    <property type="match status" value="1"/>
</dbReference>
<accession>A0A218MAS1</accession>
<sequence length="67" mass="7520">MKPDASKHNPDPRYLRGLYERAGLKQEEAARRIGITARALRNYVSETAGREAPYPVQFALECLASES</sequence>
<dbReference type="GeneID" id="77224144"/>
<protein>
    <submittedName>
        <fullName evidence="1">Transcriptional regulator</fullName>
    </submittedName>
</protein>
<dbReference type="GO" id="GO:0003677">
    <property type="term" value="F:DNA binding"/>
    <property type="evidence" value="ECO:0007669"/>
    <property type="project" value="InterPro"/>
</dbReference>
<name>A0A218MAS1_PSEAI</name>
<dbReference type="InterPro" id="IPR001387">
    <property type="entry name" value="Cro/C1-type_HTH"/>
</dbReference>